<accession>A0AAE1APV2</accession>
<name>A0AAE1APV2_9GAST</name>
<comment type="caution">
    <text evidence="1">The sequence shown here is derived from an EMBL/GenBank/DDBJ whole genome shotgun (WGS) entry which is preliminary data.</text>
</comment>
<dbReference type="Proteomes" id="UP001283361">
    <property type="component" value="Unassembled WGS sequence"/>
</dbReference>
<evidence type="ECO:0000313" key="1">
    <source>
        <dbReference type="EMBL" id="KAK3791530.1"/>
    </source>
</evidence>
<dbReference type="EMBL" id="JAWDGP010001469">
    <property type="protein sequence ID" value="KAK3791530.1"/>
    <property type="molecule type" value="Genomic_DNA"/>
</dbReference>
<sequence length="79" mass="8720">MPSVLNILKNTQHNIAVSPEFGLTRLSSLGVNHRLPHHAQCPKHIKKYSTQYRGITRVWPDSPELAGSESQTATSCPVS</sequence>
<protein>
    <submittedName>
        <fullName evidence="1">Uncharacterized protein</fullName>
    </submittedName>
</protein>
<reference evidence="1" key="1">
    <citation type="journal article" date="2023" name="G3 (Bethesda)">
        <title>A reference genome for the long-term kleptoplast-retaining sea slug Elysia crispata morphotype clarki.</title>
        <authorList>
            <person name="Eastman K.E."/>
            <person name="Pendleton A.L."/>
            <person name="Shaikh M.A."/>
            <person name="Suttiyut T."/>
            <person name="Ogas R."/>
            <person name="Tomko P."/>
            <person name="Gavelis G."/>
            <person name="Widhalm J.R."/>
            <person name="Wisecaver J.H."/>
        </authorList>
    </citation>
    <scope>NUCLEOTIDE SEQUENCE</scope>
    <source>
        <strain evidence="1">ECLA1</strain>
    </source>
</reference>
<organism evidence="1 2">
    <name type="scientific">Elysia crispata</name>
    <name type="common">lettuce slug</name>
    <dbReference type="NCBI Taxonomy" id="231223"/>
    <lineage>
        <taxon>Eukaryota</taxon>
        <taxon>Metazoa</taxon>
        <taxon>Spiralia</taxon>
        <taxon>Lophotrochozoa</taxon>
        <taxon>Mollusca</taxon>
        <taxon>Gastropoda</taxon>
        <taxon>Heterobranchia</taxon>
        <taxon>Euthyneura</taxon>
        <taxon>Panpulmonata</taxon>
        <taxon>Sacoglossa</taxon>
        <taxon>Placobranchoidea</taxon>
        <taxon>Plakobranchidae</taxon>
        <taxon>Elysia</taxon>
    </lineage>
</organism>
<gene>
    <name evidence="1" type="ORF">RRG08_061542</name>
</gene>
<keyword evidence="2" id="KW-1185">Reference proteome</keyword>
<proteinExistence type="predicted"/>
<dbReference type="AlphaFoldDB" id="A0AAE1APV2"/>
<evidence type="ECO:0000313" key="2">
    <source>
        <dbReference type="Proteomes" id="UP001283361"/>
    </source>
</evidence>